<dbReference type="EC" id="4.2.99.18" evidence="2"/>
<dbReference type="InterPro" id="IPR015886">
    <property type="entry name" value="H2TH_FPG"/>
</dbReference>
<dbReference type="RefSeq" id="WP_074654770.1">
    <property type="nucleotide sequence ID" value="NZ_FNSD01000001.1"/>
</dbReference>
<keyword evidence="3" id="KW-0479">Metal-binding</keyword>
<keyword evidence="8" id="KW-0238">DNA-binding</keyword>
<dbReference type="SUPFAM" id="SSF81624">
    <property type="entry name" value="N-terminal domain of MutM-like DNA repair proteins"/>
    <property type="match status" value="1"/>
</dbReference>
<keyword evidence="11" id="KW-0511">Multifunctional enzyme</keyword>
<dbReference type="PANTHER" id="PTHR42697">
    <property type="entry name" value="ENDONUCLEASE 8"/>
    <property type="match status" value="1"/>
</dbReference>
<dbReference type="SMART" id="SM01232">
    <property type="entry name" value="H2TH"/>
    <property type="match status" value="1"/>
</dbReference>
<feature type="region of interest" description="Disordered" evidence="14">
    <location>
        <begin position="303"/>
        <end position="325"/>
    </location>
</feature>
<evidence type="ECO:0000256" key="1">
    <source>
        <dbReference type="ARBA" id="ARBA00009409"/>
    </source>
</evidence>
<evidence type="ECO:0000259" key="15">
    <source>
        <dbReference type="PROSITE" id="PS51066"/>
    </source>
</evidence>
<keyword evidence="12" id="KW-0326">Glycosidase</keyword>
<dbReference type="SUPFAM" id="SSF57716">
    <property type="entry name" value="Glucocorticoid receptor-like (DNA-binding domain)"/>
    <property type="match status" value="1"/>
</dbReference>
<name>A0A1H4R1R9_9BACT</name>
<dbReference type="Pfam" id="PF06831">
    <property type="entry name" value="H2TH"/>
    <property type="match status" value="1"/>
</dbReference>
<dbReference type="GO" id="GO:0008270">
    <property type="term" value="F:zinc ion binding"/>
    <property type="evidence" value="ECO:0007669"/>
    <property type="project" value="UniProtKB-KW"/>
</dbReference>
<keyword evidence="10" id="KW-0456">Lyase</keyword>
<dbReference type="GO" id="GO:0003684">
    <property type="term" value="F:damaged DNA binding"/>
    <property type="evidence" value="ECO:0007669"/>
    <property type="project" value="InterPro"/>
</dbReference>
<dbReference type="SUPFAM" id="SSF46946">
    <property type="entry name" value="S13-like H2TH domain"/>
    <property type="match status" value="1"/>
</dbReference>
<dbReference type="InterPro" id="IPR000214">
    <property type="entry name" value="Znf_DNA_glyclase/AP_lyase"/>
</dbReference>
<dbReference type="Gene3D" id="3.20.190.10">
    <property type="entry name" value="MutM-like, N-terminal"/>
    <property type="match status" value="1"/>
</dbReference>
<evidence type="ECO:0000256" key="7">
    <source>
        <dbReference type="ARBA" id="ARBA00022833"/>
    </source>
</evidence>
<dbReference type="OrthoDB" id="9800855at2"/>
<keyword evidence="7" id="KW-0862">Zinc</keyword>
<evidence type="ECO:0000256" key="6">
    <source>
        <dbReference type="ARBA" id="ARBA00022801"/>
    </source>
</evidence>
<dbReference type="PROSITE" id="PS51066">
    <property type="entry name" value="ZF_FPG_2"/>
    <property type="match status" value="1"/>
</dbReference>
<evidence type="ECO:0000256" key="11">
    <source>
        <dbReference type="ARBA" id="ARBA00023268"/>
    </source>
</evidence>
<evidence type="ECO:0000313" key="17">
    <source>
        <dbReference type="Proteomes" id="UP000182409"/>
    </source>
</evidence>
<dbReference type="SMART" id="SM00898">
    <property type="entry name" value="Fapy_DNA_glyco"/>
    <property type="match status" value="1"/>
</dbReference>
<evidence type="ECO:0000256" key="8">
    <source>
        <dbReference type="ARBA" id="ARBA00023125"/>
    </source>
</evidence>
<feature type="compositionally biased region" description="Polar residues" evidence="14">
    <location>
        <begin position="303"/>
        <end position="315"/>
    </location>
</feature>
<dbReference type="GO" id="GO:0140078">
    <property type="term" value="F:class I DNA-(apurinic or apyrimidinic site) endonuclease activity"/>
    <property type="evidence" value="ECO:0007669"/>
    <property type="project" value="UniProtKB-EC"/>
</dbReference>
<evidence type="ECO:0000256" key="12">
    <source>
        <dbReference type="ARBA" id="ARBA00023295"/>
    </source>
</evidence>
<sequence length="325" mass="36567">MPEGNEVHRWAERHTAAFAGRKLNVLPGPNHRFSDAHLVDGKKLLKVHAVGKHLGYEFPGELYLHVHLGRFGDFTEGCGPLPEPKGLLRAVMQRADSGKASRSQKGQPHNLTCAKDDGTQPFPAEDVDWWELRGPTDCSVYDAKKWQALLDRLGPDPLADEPNGHDDPKRAFDKILSKKSSIGELLMDQTILSGIGNIYRAELLFRHRINPFTPGNEMALKRLKEIWKDSIPLLKAGMIDRRIVCTERKDRPSKKALAERGEEHYVYRRHGKPCFVCGETILRKDVAGRTLYWCPRDQGTTAAENDSALRQGTSLRASRAAAKRR</sequence>
<dbReference type="GO" id="GO:0000703">
    <property type="term" value="F:oxidized pyrimidine nucleobase lesion DNA N-glycosylase activity"/>
    <property type="evidence" value="ECO:0007669"/>
    <property type="project" value="TreeGrafter"/>
</dbReference>
<feature type="compositionally biased region" description="Low complexity" evidence="14">
    <location>
        <begin position="316"/>
        <end position="325"/>
    </location>
</feature>
<evidence type="ECO:0000256" key="13">
    <source>
        <dbReference type="PROSITE-ProRule" id="PRU00391"/>
    </source>
</evidence>
<dbReference type="InterPro" id="IPR012319">
    <property type="entry name" value="FPG_cat"/>
</dbReference>
<evidence type="ECO:0000256" key="4">
    <source>
        <dbReference type="ARBA" id="ARBA00022763"/>
    </source>
</evidence>
<evidence type="ECO:0000256" key="2">
    <source>
        <dbReference type="ARBA" id="ARBA00012720"/>
    </source>
</evidence>
<dbReference type="GO" id="GO:0006284">
    <property type="term" value="P:base-excision repair"/>
    <property type="evidence" value="ECO:0007669"/>
    <property type="project" value="InterPro"/>
</dbReference>
<feature type="compositionally biased region" description="Polar residues" evidence="14">
    <location>
        <begin position="100"/>
        <end position="110"/>
    </location>
</feature>
<evidence type="ECO:0000256" key="5">
    <source>
        <dbReference type="ARBA" id="ARBA00022771"/>
    </source>
</evidence>
<gene>
    <name evidence="16" type="ORF">SAMN05443244_3027</name>
</gene>
<keyword evidence="9" id="KW-0234">DNA repair</keyword>
<dbReference type="Proteomes" id="UP000182409">
    <property type="component" value="Unassembled WGS sequence"/>
</dbReference>
<dbReference type="Gene3D" id="1.10.8.50">
    <property type="match status" value="1"/>
</dbReference>
<keyword evidence="4" id="KW-0227">DNA damage</keyword>
<evidence type="ECO:0000313" key="16">
    <source>
        <dbReference type="EMBL" id="SEC25737.1"/>
    </source>
</evidence>
<organism evidence="16 17">
    <name type="scientific">Terriglobus roseus</name>
    <dbReference type="NCBI Taxonomy" id="392734"/>
    <lineage>
        <taxon>Bacteria</taxon>
        <taxon>Pseudomonadati</taxon>
        <taxon>Acidobacteriota</taxon>
        <taxon>Terriglobia</taxon>
        <taxon>Terriglobales</taxon>
        <taxon>Acidobacteriaceae</taxon>
        <taxon>Terriglobus</taxon>
    </lineage>
</organism>
<feature type="domain" description="FPG-type" evidence="15">
    <location>
        <begin position="265"/>
        <end position="299"/>
    </location>
</feature>
<dbReference type="Pfam" id="PF01149">
    <property type="entry name" value="Fapy_DNA_glyco"/>
    <property type="match status" value="1"/>
</dbReference>
<keyword evidence="16" id="KW-0255">Endonuclease</keyword>
<comment type="similarity">
    <text evidence="1">Belongs to the FPG family.</text>
</comment>
<proteinExistence type="inferred from homology"/>
<dbReference type="AlphaFoldDB" id="A0A1H4R1R9"/>
<accession>A0A1H4R1R9</accession>
<keyword evidence="5 13" id="KW-0863">Zinc-finger</keyword>
<keyword evidence="6" id="KW-0378">Hydrolase</keyword>
<evidence type="ECO:0000256" key="9">
    <source>
        <dbReference type="ARBA" id="ARBA00023204"/>
    </source>
</evidence>
<dbReference type="EMBL" id="FNSD01000001">
    <property type="protein sequence ID" value="SEC25737.1"/>
    <property type="molecule type" value="Genomic_DNA"/>
</dbReference>
<dbReference type="InterPro" id="IPR035937">
    <property type="entry name" value="FPG_N"/>
</dbReference>
<evidence type="ECO:0000256" key="14">
    <source>
        <dbReference type="SAM" id="MobiDB-lite"/>
    </source>
</evidence>
<reference evidence="16 17" key="1">
    <citation type="submission" date="2016-10" db="EMBL/GenBank/DDBJ databases">
        <authorList>
            <person name="de Groot N.N."/>
        </authorList>
    </citation>
    <scope>NUCLEOTIDE SEQUENCE [LARGE SCALE GENOMIC DNA]</scope>
    <source>
        <strain evidence="16 17">AB35.6</strain>
    </source>
</reference>
<dbReference type="InterPro" id="IPR010979">
    <property type="entry name" value="Ribosomal_uS13-like_H2TH"/>
</dbReference>
<feature type="region of interest" description="Disordered" evidence="14">
    <location>
        <begin position="95"/>
        <end position="118"/>
    </location>
</feature>
<dbReference type="PANTHER" id="PTHR42697:SF1">
    <property type="entry name" value="ENDONUCLEASE 8"/>
    <property type="match status" value="1"/>
</dbReference>
<protein>
    <recommendedName>
        <fullName evidence="2">DNA-(apurinic or apyrimidinic site) lyase</fullName>
        <ecNumber evidence="2">4.2.99.18</ecNumber>
    </recommendedName>
</protein>
<evidence type="ECO:0000256" key="3">
    <source>
        <dbReference type="ARBA" id="ARBA00022723"/>
    </source>
</evidence>
<evidence type="ECO:0000256" key="10">
    <source>
        <dbReference type="ARBA" id="ARBA00023239"/>
    </source>
</evidence>
<keyword evidence="16" id="KW-0540">Nuclease</keyword>